<dbReference type="InterPro" id="IPR008964">
    <property type="entry name" value="Invasin/intimin_cell_adhesion"/>
</dbReference>
<sequence length="294" mass="32975">MIQRLSTSIVGPKVGTNGAKYSLSNTMGSVGWNSSNTSIATINSSGILTVKGTGVVTLTAKHGGNTYSQMIMVGMPRYILTASHEPGGYEINAECIDNQFKDYLSNLNGVLTYNWGVKYPSREIRWLEADVPSLKIDLRGQNEKVIVYLEVIDALGNKSTLQHIEINSQDVYVAENQNLYIDAQGVLYKENKTKYLYNSARLYISYRANIPDKYKEREWMATTTMVLKPFSVTSVVDARSGGPLIKNILPQDELDYIKNNSINNQVYRYTLILLNYSSRAIQFVPVTFTYVTNI</sequence>
<dbReference type="SUPFAM" id="SSF49373">
    <property type="entry name" value="Invasin/intimin cell-adhesion fragments"/>
    <property type="match status" value="1"/>
</dbReference>
<name>A0A645B4G3_9ZZZZ</name>
<evidence type="ECO:0008006" key="2">
    <source>
        <dbReference type="Google" id="ProtNLM"/>
    </source>
</evidence>
<comment type="caution">
    <text evidence="1">The sequence shown here is derived from an EMBL/GenBank/DDBJ whole genome shotgun (WGS) entry which is preliminary data.</text>
</comment>
<protein>
    <recommendedName>
        <fullName evidence="2">BIG2 domain-containing protein</fullName>
    </recommendedName>
</protein>
<dbReference type="Gene3D" id="2.60.40.1080">
    <property type="match status" value="1"/>
</dbReference>
<reference evidence="1" key="1">
    <citation type="submission" date="2019-08" db="EMBL/GenBank/DDBJ databases">
        <authorList>
            <person name="Kucharzyk K."/>
            <person name="Murdoch R.W."/>
            <person name="Higgins S."/>
            <person name="Loffler F."/>
        </authorList>
    </citation>
    <scope>NUCLEOTIDE SEQUENCE</scope>
</reference>
<dbReference type="EMBL" id="VSSQ01017731">
    <property type="protein sequence ID" value="MPM60305.1"/>
    <property type="molecule type" value="Genomic_DNA"/>
</dbReference>
<evidence type="ECO:0000313" key="1">
    <source>
        <dbReference type="EMBL" id="MPM60305.1"/>
    </source>
</evidence>
<dbReference type="AlphaFoldDB" id="A0A645B4G3"/>
<accession>A0A645B4G3</accession>
<proteinExistence type="predicted"/>
<organism evidence="1">
    <name type="scientific">bioreactor metagenome</name>
    <dbReference type="NCBI Taxonomy" id="1076179"/>
    <lineage>
        <taxon>unclassified sequences</taxon>
        <taxon>metagenomes</taxon>
        <taxon>ecological metagenomes</taxon>
    </lineage>
</organism>
<gene>
    <name evidence="1" type="ORF">SDC9_107156</name>
</gene>